<dbReference type="EMBL" id="JZEX01000107">
    <property type="protein sequence ID" value="KKB11809.1"/>
    <property type="molecule type" value="Genomic_DNA"/>
</dbReference>
<evidence type="ECO:0000313" key="2">
    <source>
        <dbReference type="Proteomes" id="UP000033632"/>
    </source>
</evidence>
<proteinExistence type="predicted"/>
<sequence>MHDVARLRFTSRKLSAIMTIMQSLRIHIMRIFDAIGRLFLGSREPADALRRDLGLVEKETPGRDWWDYV</sequence>
<organism evidence="1 2">
    <name type="scientific">Devosia geojensis</name>
    <dbReference type="NCBI Taxonomy" id="443610"/>
    <lineage>
        <taxon>Bacteria</taxon>
        <taxon>Pseudomonadati</taxon>
        <taxon>Pseudomonadota</taxon>
        <taxon>Alphaproteobacteria</taxon>
        <taxon>Hyphomicrobiales</taxon>
        <taxon>Devosiaceae</taxon>
        <taxon>Devosia</taxon>
    </lineage>
</organism>
<dbReference type="Proteomes" id="UP000033632">
    <property type="component" value="Unassembled WGS sequence"/>
</dbReference>
<reference evidence="1 2" key="1">
    <citation type="submission" date="2015-03" db="EMBL/GenBank/DDBJ databases">
        <authorList>
            <person name="Hassan Y.I."/>
            <person name="Lepp D."/>
            <person name="Li X.-Z."/>
            <person name="Zhou T."/>
        </authorList>
    </citation>
    <scope>NUCLEOTIDE SEQUENCE [LARGE SCALE GENOMIC DNA]</scope>
    <source>
        <strain evidence="1 2">BD-c194</strain>
    </source>
</reference>
<dbReference type="RefSeq" id="WP_046108593.1">
    <property type="nucleotide sequence ID" value="NZ_JZEX01000107.1"/>
</dbReference>
<dbReference type="PATRIC" id="fig|443610.3.peg.321"/>
<name>A0A0F5FSF6_9HYPH</name>
<protein>
    <submittedName>
        <fullName evidence="1">Uncharacterized protein</fullName>
    </submittedName>
</protein>
<keyword evidence="2" id="KW-1185">Reference proteome</keyword>
<comment type="caution">
    <text evidence="1">The sequence shown here is derived from an EMBL/GenBank/DDBJ whole genome shotgun (WGS) entry which is preliminary data.</text>
</comment>
<evidence type="ECO:0000313" key="1">
    <source>
        <dbReference type="EMBL" id="KKB11809.1"/>
    </source>
</evidence>
<accession>A0A0F5FSF6</accession>
<gene>
    <name evidence="1" type="ORF">VE25_10590</name>
</gene>
<dbReference type="AlphaFoldDB" id="A0A0F5FSF6"/>